<keyword evidence="1" id="KW-0732">Signal</keyword>
<evidence type="ECO:0000256" key="1">
    <source>
        <dbReference type="SAM" id="SignalP"/>
    </source>
</evidence>
<keyword evidence="3" id="KW-1185">Reference proteome</keyword>
<protein>
    <recommendedName>
        <fullName evidence="4">CpxP family two-component system-associated protein</fullName>
    </recommendedName>
</protein>
<feature type="chain" id="PRO_5027003779" description="CpxP family two-component system-associated protein" evidence="1">
    <location>
        <begin position="20"/>
        <end position="129"/>
    </location>
</feature>
<evidence type="ECO:0008006" key="4">
    <source>
        <dbReference type="Google" id="ProtNLM"/>
    </source>
</evidence>
<dbReference type="Gene3D" id="1.20.120.1490">
    <property type="match status" value="1"/>
</dbReference>
<proteinExistence type="predicted"/>
<evidence type="ECO:0000313" key="3">
    <source>
        <dbReference type="Proteomes" id="UP000503483"/>
    </source>
</evidence>
<name>A0A6M8END5_9BACT</name>
<accession>A0A6M8END5</accession>
<dbReference type="Proteomes" id="UP000503483">
    <property type="component" value="Chromosome"/>
</dbReference>
<organism evidence="2 3">
    <name type="scientific">Arcobacter acticola</name>
    <dbReference type="NCBI Taxonomy" id="1849015"/>
    <lineage>
        <taxon>Bacteria</taxon>
        <taxon>Pseudomonadati</taxon>
        <taxon>Campylobacterota</taxon>
        <taxon>Epsilonproteobacteria</taxon>
        <taxon>Campylobacterales</taxon>
        <taxon>Arcobacteraceae</taxon>
        <taxon>Arcobacter</taxon>
    </lineage>
</organism>
<dbReference type="KEGG" id="paco:AACT_3016"/>
<feature type="signal peptide" evidence="1">
    <location>
        <begin position="1"/>
        <end position="19"/>
    </location>
</feature>
<gene>
    <name evidence="2" type="ORF">AACT_3016</name>
</gene>
<reference evidence="2 3" key="1">
    <citation type="submission" date="2019-08" db="EMBL/GenBank/DDBJ databases">
        <title>Complete genome sequence of Arcobacter acticola.</title>
        <authorList>
            <person name="Miller W."/>
        </authorList>
    </citation>
    <scope>NUCLEOTIDE SEQUENCE [LARGE SCALE GENOMIC DNA]</scope>
    <source>
        <strain evidence="2 3">KCTC 52212</strain>
    </source>
</reference>
<dbReference type="AlphaFoldDB" id="A0A6M8END5"/>
<sequence length="129" mass="16079">MKILKIFLLLSSLFLFVNADDDNHWYRHTYKNLDYLELNNEQTVKMKEILIDFKKQYKEFYEFKEKQEDRIRDILRNDIFNEKEYLTILNEIKSKASLLEVQKMNNIHNILNEKQRKKFSKYFKEWEVE</sequence>
<dbReference type="RefSeq" id="WP_172128417.1">
    <property type="nucleotide sequence ID" value="NZ_CP042652.1"/>
</dbReference>
<evidence type="ECO:0000313" key="2">
    <source>
        <dbReference type="EMBL" id="QKE30068.1"/>
    </source>
</evidence>
<dbReference type="EMBL" id="CP042652">
    <property type="protein sequence ID" value="QKE30068.1"/>
    <property type="molecule type" value="Genomic_DNA"/>
</dbReference>